<dbReference type="AlphaFoldDB" id="A0A9D1GWW6"/>
<dbReference type="InterPro" id="IPR023214">
    <property type="entry name" value="HAD_sf"/>
</dbReference>
<gene>
    <name evidence="1" type="ORF">IAA98_03895</name>
</gene>
<dbReference type="GO" id="GO:0016787">
    <property type="term" value="F:hydrolase activity"/>
    <property type="evidence" value="ECO:0007669"/>
    <property type="project" value="UniProtKB-KW"/>
</dbReference>
<reference evidence="1" key="2">
    <citation type="journal article" date="2021" name="PeerJ">
        <title>Extensive microbial diversity within the chicken gut microbiome revealed by metagenomics and culture.</title>
        <authorList>
            <person name="Gilroy R."/>
            <person name="Ravi A."/>
            <person name="Getino M."/>
            <person name="Pursley I."/>
            <person name="Horton D.L."/>
            <person name="Alikhan N.F."/>
            <person name="Baker D."/>
            <person name="Gharbi K."/>
            <person name="Hall N."/>
            <person name="Watson M."/>
            <person name="Adriaenssens E.M."/>
            <person name="Foster-Nyarko E."/>
            <person name="Jarju S."/>
            <person name="Secka A."/>
            <person name="Antonio M."/>
            <person name="Oren A."/>
            <person name="Chaudhuri R.R."/>
            <person name="La Ragione R."/>
            <person name="Hildebrand F."/>
            <person name="Pallen M.J."/>
        </authorList>
    </citation>
    <scope>NUCLEOTIDE SEQUENCE</scope>
    <source>
        <strain evidence="1">ChiGjej1B1-24693</strain>
    </source>
</reference>
<dbReference type="Gene3D" id="3.40.50.1000">
    <property type="entry name" value="HAD superfamily/HAD-like"/>
    <property type="match status" value="1"/>
</dbReference>
<dbReference type="SUPFAM" id="SSF56784">
    <property type="entry name" value="HAD-like"/>
    <property type="match status" value="1"/>
</dbReference>
<accession>A0A9D1GWW6</accession>
<organism evidence="1 2">
    <name type="scientific">Candidatus Avipropionibacterium avicola</name>
    <dbReference type="NCBI Taxonomy" id="2840701"/>
    <lineage>
        <taxon>Bacteria</taxon>
        <taxon>Bacillati</taxon>
        <taxon>Actinomycetota</taxon>
        <taxon>Actinomycetes</taxon>
        <taxon>Propionibacteriales</taxon>
        <taxon>Propionibacteriaceae</taxon>
        <taxon>Propionibacteriaceae incertae sedis</taxon>
        <taxon>Candidatus Avipropionibacterium</taxon>
    </lineage>
</organism>
<evidence type="ECO:0000313" key="2">
    <source>
        <dbReference type="Proteomes" id="UP000886842"/>
    </source>
</evidence>
<comment type="caution">
    <text evidence="1">The sequence shown here is derived from an EMBL/GenBank/DDBJ whole genome shotgun (WGS) entry which is preliminary data.</text>
</comment>
<dbReference type="EMBL" id="DVLP01000111">
    <property type="protein sequence ID" value="HIT74707.1"/>
    <property type="molecule type" value="Genomic_DNA"/>
</dbReference>
<evidence type="ECO:0000313" key="1">
    <source>
        <dbReference type="EMBL" id="HIT74707.1"/>
    </source>
</evidence>
<reference evidence="1" key="1">
    <citation type="submission" date="2020-10" db="EMBL/GenBank/DDBJ databases">
        <authorList>
            <person name="Gilroy R."/>
        </authorList>
    </citation>
    <scope>NUCLEOTIDE SEQUENCE</scope>
    <source>
        <strain evidence="1">ChiGjej1B1-24693</strain>
    </source>
</reference>
<name>A0A9D1GWW6_9ACTN</name>
<dbReference type="InterPro" id="IPR036412">
    <property type="entry name" value="HAD-like_sf"/>
</dbReference>
<proteinExistence type="predicted"/>
<protein>
    <submittedName>
        <fullName evidence="1">HAD family hydrolase</fullName>
    </submittedName>
</protein>
<sequence length="243" mass="25528">MLTGSAQARPADRATIVFDFDGTVALGDGPVLAYAEAAFALLDPARAATARTTIARVLAGQDHRWPDPYVAVASLCAEVDPAELQIAYLRSREDLARDGLGVTAPDGLAAALDRWQPHAERVLVTNSPARGTVEALERLDLATRFDQVVVGAGKPDGLPAILQTLLDGRPAHHLVSIGDHWPNDLRPALELGCIALAVSADSEPAPAHAHATSVTDLLPVIDTWLADPDGFAADHDLLGRGVS</sequence>
<dbReference type="Pfam" id="PF12710">
    <property type="entry name" value="HAD"/>
    <property type="match status" value="1"/>
</dbReference>
<keyword evidence="1" id="KW-0378">Hydrolase</keyword>
<dbReference type="Proteomes" id="UP000886842">
    <property type="component" value="Unassembled WGS sequence"/>
</dbReference>